<feature type="chain" id="PRO_5044389260" evidence="2">
    <location>
        <begin position="28"/>
        <end position="331"/>
    </location>
</feature>
<dbReference type="EMBL" id="WPOM01000014">
    <property type="protein sequence ID" value="MVN33247.1"/>
    <property type="molecule type" value="Genomic_DNA"/>
</dbReference>
<evidence type="ECO:0000256" key="2">
    <source>
        <dbReference type="SAM" id="SignalP"/>
    </source>
</evidence>
<gene>
    <name evidence="5" type="ORF">C1871_04485</name>
    <name evidence="4" type="ORF">GO726_08715</name>
</gene>
<reference evidence="5 6" key="1">
    <citation type="journal article" date="2018" name="Elife">
        <title>Discovery and characterization of a prevalent human gut bacterial enzyme sufficient for the inactivation of a family of plant toxins.</title>
        <authorList>
            <person name="Koppel N."/>
            <person name="Bisanz J.E."/>
            <person name="Pandelia M.E."/>
            <person name="Turnbaugh P.J."/>
            <person name="Balskus E.P."/>
        </authorList>
    </citation>
    <scope>NUCLEOTIDE SEQUENCE [LARGE SCALE GENOMIC DNA]</scope>
    <source>
        <strain evidence="5 6">FAA1-1-60AUCSF</strain>
    </source>
</reference>
<dbReference type="PROSITE" id="PS51257">
    <property type="entry name" value="PROKAR_LIPOPROTEIN"/>
    <property type="match status" value="1"/>
</dbReference>
<comment type="similarity">
    <text evidence="1">Belongs to the LytR/CpsA/Psr (LCP) family.</text>
</comment>
<comment type="caution">
    <text evidence="5">The sequence shown here is derived from an EMBL/GenBank/DDBJ whole genome shotgun (WGS) entry which is preliminary data.</text>
</comment>
<dbReference type="Proteomes" id="UP000253857">
    <property type="component" value="Unassembled WGS sequence"/>
</dbReference>
<dbReference type="AlphaFoldDB" id="A0A369NHN7"/>
<dbReference type="RefSeq" id="WP_009304096.1">
    <property type="nucleotide sequence ID" value="NZ_AP031442.1"/>
</dbReference>
<dbReference type="InterPro" id="IPR050922">
    <property type="entry name" value="LytR/CpsA/Psr_CW_biosynth"/>
</dbReference>
<evidence type="ECO:0000259" key="3">
    <source>
        <dbReference type="Pfam" id="PF03816"/>
    </source>
</evidence>
<evidence type="ECO:0000313" key="5">
    <source>
        <dbReference type="EMBL" id="RDB87692.1"/>
    </source>
</evidence>
<dbReference type="PANTHER" id="PTHR33392:SF6">
    <property type="entry name" value="POLYISOPRENYL-TEICHOIC ACID--PEPTIDOGLYCAN TEICHOIC ACID TRANSFERASE TAGU"/>
    <property type="match status" value="1"/>
</dbReference>
<dbReference type="Proteomes" id="UP000436429">
    <property type="component" value="Unassembled WGS sequence"/>
</dbReference>
<organism evidence="5 6">
    <name type="scientific">Eggerthella lenta</name>
    <name type="common">Eubacterium lentum</name>
    <dbReference type="NCBI Taxonomy" id="84112"/>
    <lineage>
        <taxon>Bacteria</taxon>
        <taxon>Bacillati</taxon>
        <taxon>Actinomycetota</taxon>
        <taxon>Coriobacteriia</taxon>
        <taxon>Eggerthellales</taxon>
        <taxon>Eggerthellaceae</taxon>
        <taxon>Eggerthella</taxon>
    </lineage>
</organism>
<evidence type="ECO:0000313" key="4">
    <source>
        <dbReference type="EMBL" id="MVN33247.1"/>
    </source>
</evidence>
<keyword evidence="2" id="KW-0732">Signal</keyword>
<accession>A0A369NHN7</accession>
<name>A0A369NHN7_EGGLN</name>
<evidence type="ECO:0000256" key="1">
    <source>
        <dbReference type="ARBA" id="ARBA00006068"/>
    </source>
</evidence>
<dbReference type="InterPro" id="IPR004474">
    <property type="entry name" value="LytR_CpsA_psr"/>
</dbReference>
<dbReference type="PANTHER" id="PTHR33392">
    <property type="entry name" value="POLYISOPRENYL-TEICHOIC ACID--PEPTIDOGLYCAN TEICHOIC ACID TRANSFERASE TAGU"/>
    <property type="match status" value="1"/>
</dbReference>
<proteinExistence type="inferred from homology"/>
<feature type="domain" description="Cell envelope-related transcriptional attenuator" evidence="3">
    <location>
        <begin position="88"/>
        <end position="235"/>
    </location>
</feature>
<dbReference type="Gene3D" id="3.40.630.190">
    <property type="entry name" value="LCP protein"/>
    <property type="match status" value="1"/>
</dbReference>
<sequence>MVLVKLKKIVRCGAMAALLALSMVVVAGCQQQHAVEDPDTKLMQDAVDSGKEPVNSIDTPFYVLIVGNDARTGTTEASSEMYADGKGRSDTMMLVRIDPKTYQVSLVTIPRDTETTIDGGVAKINEAYHVGGIDMAIDQVESLTGVHVQYYLDMGFVDFENFVNALGGVTANVPIDMHLKDIVNGGTIELNAGAQELDGPEALVLARVRKLYAVDIEACRQIQDRQLVEAGIKQVAADPANAAAHLDALLGNAETNWPKDELAAMVADFAANADRIAFQSGTGPYVGDFMEEHDGLWMVPRDEGTWRKVIEVVESGGDPTTVVALPEVEAA</sequence>
<dbReference type="Pfam" id="PF03816">
    <property type="entry name" value="LytR_cpsA_psr"/>
    <property type="match status" value="1"/>
</dbReference>
<feature type="signal peptide" evidence="2">
    <location>
        <begin position="1"/>
        <end position="27"/>
    </location>
</feature>
<reference evidence="4 7" key="2">
    <citation type="submission" date="2019-11" db="EMBL/GenBank/DDBJ databases">
        <title>Whole genome shotgun sequencing (WGS) data from Adlercreutzia equolifaciens ResAG-91, Eggerthella lenta MRI-F36, MRI-F37, MRI-F40, ResAG-49, ResAG-88, ResAG-121, ResAG-145, and Gordonibacter sp. ResAG-5, ResAG-26, ResAG-43, ResAG-50, ResAG-59.</title>
        <authorList>
            <person name="Stoll D.A."/>
            <person name="Danylec N."/>
            <person name="Franz C.M.A.P."/>
            <person name="Huch M."/>
        </authorList>
    </citation>
    <scope>NUCLEOTIDE SEQUENCE [LARGE SCALE GENOMIC DNA]</scope>
    <source>
        <strain evidence="4 7">ResAG-88</strain>
    </source>
</reference>
<evidence type="ECO:0000313" key="6">
    <source>
        <dbReference type="Proteomes" id="UP000253857"/>
    </source>
</evidence>
<dbReference type="EMBL" id="PPTY01000004">
    <property type="protein sequence ID" value="RDB87692.1"/>
    <property type="molecule type" value="Genomic_DNA"/>
</dbReference>
<dbReference type="NCBIfam" id="TIGR00350">
    <property type="entry name" value="lytR_cpsA_psr"/>
    <property type="match status" value="1"/>
</dbReference>
<evidence type="ECO:0000313" key="7">
    <source>
        <dbReference type="Proteomes" id="UP000436429"/>
    </source>
</evidence>
<protein>
    <submittedName>
        <fullName evidence="5">LytR family transcriptional regulator</fullName>
    </submittedName>
</protein>